<keyword evidence="1" id="KW-0805">Transcription regulation</keyword>
<dbReference type="Proteomes" id="UP000639396">
    <property type="component" value="Unassembled WGS sequence"/>
</dbReference>
<evidence type="ECO:0000313" key="6">
    <source>
        <dbReference type="Proteomes" id="UP000639396"/>
    </source>
</evidence>
<dbReference type="SUPFAM" id="SSF46785">
    <property type="entry name" value="Winged helix' DNA-binding domain"/>
    <property type="match status" value="1"/>
</dbReference>
<dbReference type="EMBL" id="JACXJA010000010">
    <property type="protein sequence ID" value="MBD2862236.1"/>
    <property type="molecule type" value="Genomic_DNA"/>
</dbReference>
<dbReference type="Pfam" id="PF07729">
    <property type="entry name" value="FCD"/>
    <property type="match status" value="1"/>
</dbReference>
<reference evidence="5" key="1">
    <citation type="submission" date="2020-09" db="EMBL/GenBank/DDBJ databases">
        <title>A novel bacterium of genus Paenibacillus, isolated from South China Sea.</title>
        <authorList>
            <person name="Huang H."/>
            <person name="Mo K."/>
            <person name="Hu Y."/>
        </authorList>
    </citation>
    <scope>NUCLEOTIDE SEQUENCE</scope>
    <source>
        <strain evidence="5">IB182363</strain>
    </source>
</reference>
<dbReference type="PANTHER" id="PTHR43537:SF24">
    <property type="entry name" value="GLUCONATE OPERON TRANSCRIPTIONAL REPRESSOR"/>
    <property type="match status" value="1"/>
</dbReference>
<dbReference type="InterPro" id="IPR036390">
    <property type="entry name" value="WH_DNA-bd_sf"/>
</dbReference>
<dbReference type="InterPro" id="IPR036388">
    <property type="entry name" value="WH-like_DNA-bd_sf"/>
</dbReference>
<evidence type="ECO:0000256" key="2">
    <source>
        <dbReference type="ARBA" id="ARBA00023125"/>
    </source>
</evidence>
<evidence type="ECO:0000256" key="1">
    <source>
        <dbReference type="ARBA" id="ARBA00023015"/>
    </source>
</evidence>
<dbReference type="AlphaFoldDB" id="A0A927C9K9"/>
<accession>A0A927C9K9</accession>
<dbReference type="SMART" id="SM00895">
    <property type="entry name" value="FCD"/>
    <property type="match status" value="1"/>
</dbReference>
<proteinExistence type="predicted"/>
<evidence type="ECO:0000259" key="4">
    <source>
        <dbReference type="PROSITE" id="PS50949"/>
    </source>
</evidence>
<organism evidence="5 6">
    <name type="scientific">Paenibacillus oceani</name>
    <dbReference type="NCBI Taxonomy" id="2772510"/>
    <lineage>
        <taxon>Bacteria</taxon>
        <taxon>Bacillati</taxon>
        <taxon>Bacillota</taxon>
        <taxon>Bacilli</taxon>
        <taxon>Bacillales</taxon>
        <taxon>Paenibacillaceae</taxon>
        <taxon>Paenibacillus</taxon>
    </lineage>
</organism>
<dbReference type="Gene3D" id="1.20.120.530">
    <property type="entry name" value="GntR ligand-binding domain-like"/>
    <property type="match status" value="1"/>
</dbReference>
<dbReference type="Gene3D" id="1.10.10.10">
    <property type="entry name" value="Winged helix-like DNA-binding domain superfamily/Winged helix DNA-binding domain"/>
    <property type="match status" value="1"/>
</dbReference>
<keyword evidence="3" id="KW-0804">Transcription</keyword>
<dbReference type="PANTHER" id="PTHR43537">
    <property type="entry name" value="TRANSCRIPTIONAL REGULATOR, GNTR FAMILY"/>
    <property type="match status" value="1"/>
</dbReference>
<keyword evidence="2" id="KW-0238">DNA-binding</keyword>
<evidence type="ECO:0000313" key="5">
    <source>
        <dbReference type="EMBL" id="MBD2862236.1"/>
    </source>
</evidence>
<dbReference type="RefSeq" id="WP_190926948.1">
    <property type="nucleotide sequence ID" value="NZ_JACXJA010000010.1"/>
</dbReference>
<dbReference type="InterPro" id="IPR000524">
    <property type="entry name" value="Tscrpt_reg_HTH_GntR"/>
</dbReference>
<evidence type="ECO:0000256" key="3">
    <source>
        <dbReference type="ARBA" id="ARBA00023163"/>
    </source>
</evidence>
<gene>
    <name evidence="5" type="ORF">IDH45_09600</name>
</gene>
<dbReference type="SMART" id="SM00345">
    <property type="entry name" value="HTH_GNTR"/>
    <property type="match status" value="1"/>
</dbReference>
<comment type="caution">
    <text evidence="5">The sequence shown here is derived from an EMBL/GenBank/DDBJ whole genome shotgun (WGS) entry which is preliminary data.</text>
</comment>
<dbReference type="GO" id="GO:0003700">
    <property type="term" value="F:DNA-binding transcription factor activity"/>
    <property type="evidence" value="ECO:0007669"/>
    <property type="project" value="InterPro"/>
</dbReference>
<dbReference type="SUPFAM" id="SSF48008">
    <property type="entry name" value="GntR ligand-binding domain-like"/>
    <property type="match status" value="1"/>
</dbReference>
<dbReference type="GO" id="GO:0003677">
    <property type="term" value="F:DNA binding"/>
    <property type="evidence" value="ECO:0007669"/>
    <property type="project" value="UniProtKB-KW"/>
</dbReference>
<dbReference type="CDD" id="cd07377">
    <property type="entry name" value="WHTH_GntR"/>
    <property type="match status" value="1"/>
</dbReference>
<sequence length="240" mass="27673">MQPTEPKILLQKKSMSHELVELIKRKILSGELNPGERIVEIKLAKEYGISQSPVREAIRHLSGEGIVTIVPSKGPVVKKMEAADIFEIYSLRSSLEALAIHLTTQHASEEEIRELVEFYGQMGDWLHDDTKPTLLKESLHLHQSIIQLSRHSRLIQVYESISFQIQLVNRILGMTSTKQKEYNDHRELIEALVARDPASAEQIMRRHIQRSYQECMEVLRKNEASERREIGTSWFAEDPK</sequence>
<dbReference type="PROSITE" id="PS50949">
    <property type="entry name" value="HTH_GNTR"/>
    <property type="match status" value="1"/>
</dbReference>
<feature type="domain" description="HTH gntR-type" evidence="4">
    <location>
        <begin position="13"/>
        <end position="80"/>
    </location>
</feature>
<name>A0A927C9K9_9BACL</name>
<dbReference type="InterPro" id="IPR008920">
    <property type="entry name" value="TF_FadR/GntR_C"/>
</dbReference>
<dbReference type="Pfam" id="PF00392">
    <property type="entry name" value="GntR"/>
    <property type="match status" value="1"/>
</dbReference>
<keyword evidence="6" id="KW-1185">Reference proteome</keyword>
<dbReference type="InterPro" id="IPR011711">
    <property type="entry name" value="GntR_C"/>
</dbReference>
<protein>
    <submittedName>
        <fullName evidence="5">GntR family transcriptional regulator</fullName>
    </submittedName>
</protein>